<proteinExistence type="predicted"/>
<evidence type="ECO:0000256" key="1">
    <source>
        <dbReference type="SAM" id="MobiDB-lite"/>
    </source>
</evidence>
<dbReference type="InterPro" id="IPR000210">
    <property type="entry name" value="BTB/POZ_dom"/>
</dbReference>
<dbReference type="PANTHER" id="PTHR24413">
    <property type="entry name" value="SPECKLE-TYPE POZ PROTEIN"/>
    <property type="match status" value="1"/>
</dbReference>
<dbReference type="Proteomes" id="UP000030764">
    <property type="component" value="Unassembled WGS sequence"/>
</dbReference>
<dbReference type="PROSITE" id="PS50097">
    <property type="entry name" value="BTB"/>
    <property type="match status" value="1"/>
</dbReference>
<dbReference type="Gene3D" id="3.30.710.10">
    <property type="entry name" value="Potassium Channel Kv1.1, Chain A"/>
    <property type="match status" value="1"/>
</dbReference>
<accession>A0A085LSU6</accession>
<protein>
    <recommendedName>
        <fullName evidence="2">BTB domain-containing protein</fullName>
    </recommendedName>
</protein>
<sequence length="380" mass="43244">MALTTASDFIMHFDWIIEQGDVFDSNYLVKPSIKLISPEFGSEDDRYKFTITLDTTKMIFRLHAINNDEHVLYGFRIRISGLFNQQLQRRMPDFQNIENAWLRWQPTNFDGNCATLCLSCDVEIKPRSRFYPVHISKSAKTFSASKTIPKGDDEDPGENSTAEGSPIVNGAKNEASSFDVDANTKAPTTASCLCDNGDQNTASAYPFTAVGKPTHYVMLMMKLWKMRCAMHECDFCFVCDGSRIYLHKSVVSASSDYLHQISCVRDELEVDGIASSAVESAVYWIEFFEDICIFAERYRVDLLLEEIRRFLTSTMQLENVIERLLLVSRLTNEEIKEVVVKFFKNNKDQILASEAWEEFSSLHRVEAFGALVAVSALHND</sequence>
<keyword evidence="4" id="KW-1185">Reference proteome</keyword>
<evidence type="ECO:0000313" key="3">
    <source>
        <dbReference type="EMBL" id="KFD48042.1"/>
    </source>
</evidence>
<reference evidence="3 4" key="1">
    <citation type="journal article" date="2014" name="Nat. Genet.">
        <title>Genome and transcriptome of the porcine whipworm Trichuris suis.</title>
        <authorList>
            <person name="Jex A.R."/>
            <person name="Nejsum P."/>
            <person name="Schwarz E.M."/>
            <person name="Hu L."/>
            <person name="Young N.D."/>
            <person name="Hall R.S."/>
            <person name="Korhonen P.K."/>
            <person name="Liao S."/>
            <person name="Thamsborg S."/>
            <person name="Xia J."/>
            <person name="Xu P."/>
            <person name="Wang S."/>
            <person name="Scheerlinck J.P."/>
            <person name="Hofmann A."/>
            <person name="Sternberg P.W."/>
            <person name="Wang J."/>
            <person name="Gasser R.B."/>
        </authorList>
    </citation>
    <scope>NUCLEOTIDE SEQUENCE [LARGE SCALE GENOMIC DNA]</scope>
    <source>
        <strain evidence="3">DCEP-RM93M</strain>
    </source>
</reference>
<dbReference type="AlphaFoldDB" id="A0A085LSU6"/>
<dbReference type="Pfam" id="PF00651">
    <property type="entry name" value="BTB"/>
    <property type="match status" value="1"/>
</dbReference>
<name>A0A085LSU6_9BILA</name>
<feature type="region of interest" description="Disordered" evidence="1">
    <location>
        <begin position="145"/>
        <end position="170"/>
    </location>
</feature>
<evidence type="ECO:0000313" key="4">
    <source>
        <dbReference type="Proteomes" id="UP000030764"/>
    </source>
</evidence>
<dbReference type="CDD" id="cd18186">
    <property type="entry name" value="BTB_POZ_ZBTB_KLHL-like"/>
    <property type="match status" value="1"/>
</dbReference>
<dbReference type="EMBL" id="KL363305">
    <property type="protein sequence ID" value="KFD48042.1"/>
    <property type="molecule type" value="Genomic_DNA"/>
</dbReference>
<dbReference type="InterPro" id="IPR011333">
    <property type="entry name" value="SKP1/BTB/POZ_sf"/>
</dbReference>
<organism evidence="3 4">
    <name type="scientific">Trichuris suis</name>
    <name type="common">pig whipworm</name>
    <dbReference type="NCBI Taxonomy" id="68888"/>
    <lineage>
        <taxon>Eukaryota</taxon>
        <taxon>Metazoa</taxon>
        <taxon>Ecdysozoa</taxon>
        <taxon>Nematoda</taxon>
        <taxon>Enoplea</taxon>
        <taxon>Dorylaimia</taxon>
        <taxon>Trichinellida</taxon>
        <taxon>Trichuridae</taxon>
        <taxon>Trichuris</taxon>
    </lineage>
</organism>
<feature type="domain" description="BTB" evidence="2">
    <location>
        <begin position="233"/>
        <end position="261"/>
    </location>
</feature>
<evidence type="ECO:0000259" key="2">
    <source>
        <dbReference type="PROSITE" id="PS50097"/>
    </source>
</evidence>
<gene>
    <name evidence="3" type="ORF">M513_11062</name>
</gene>
<dbReference type="SUPFAM" id="SSF54695">
    <property type="entry name" value="POZ domain"/>
    <property type="match status" value="1"/>
</dbReference>